<dbReference type="SUPFAM" id="SSF46689">
    <property type="entry name" value="Homeodomain-like"/>
    <property type="match status" value="1"/>
</dbReference>
<evidence type="ECO:0000256" key="1">
    <source>
        <dbReference type="ARBA" id="ARBA00023015"/>
    </source>
</evidence>
<dbReference type="PANTHER" id="PTHR47506">
    <property type="entry name" value="TRANSCRIPTIONAL REGULATORY PROTEIN"/>
    <property type="match status" value="1"/>
</dbReference>
<dbReference type="STRING" id="1005928.SAMN04487859_1329"/>
<keyword evidence="2 4" id="KW-0238">DNA-binding</keyword>
<dbReference type="SUPFAM" id="SSF48498">
    <property type="entry name" value="Tetracyclin repressor-like, C-terminal domain"/>
    <property type="match status" value="1"/>
</dbReference>
<dbReference type="InterPro" id="IPR036271">
    <property type="entry name" value="Tet_transcr_reg_TetR-rel_C_sf"/>
</dbReference>
<dbReference type="PANTHER" id="PTHR47506:SF10">
    <property type="entry name" value="TRANSCRIPTIONAL REGULATORY PROTEIN"/>
    <property type="match status" value="1"/>
</dbReference>
<proteinExistence type="predicted"/>
<dbReference type="InterPro" id="IPR001647">
    <property type="entry name" value="HTH_TetR"/>
</dbReference>
<name>A0A1I5GKA7_9RHOB</name>
<keyword evidence="7" id="KW-1185">Reference proteome</keyword>
<evidence type="ECO:0000256" key="4">
    <source>
        <dbReference type="PROSITE-ProRule" id="PRU00335"/>
    </source>
</evidence>
<protein>
    <submittedName>
        <fullName evidence="6">Transcriptional regulator, TetR family</fullName>
    </submittedName>
</protein>
<dbReference type="Gene3D" id="1.10.10.60">
    <property type="entry name" value="Homeodomain-like"/>
    <property type="match status" value="1"/>
</dbReference>
<dbReference type="AlphaFoldDB" id="A0A1I5GKA7"/>
<evidence type="ECO:0000256" key="2">
    <source>
        <dbReference type="ARBA" id="ARBA00023125"/>
    </source>
</evidence>
<evidence type="ECO:0000313" key="7">
    <source>
        <dbReference type="Proteomes" id="UP000198599"/>
    </source>
</evidence>
<dbReference type="PROSITE" id="PS50977">
    <property type="entry name" value="HTH_TETR_2"/>
    <property type="match status" value="1"/>
</dbReference>
<dbReference type="Gene3D" id="1.10.357.10">
    <property type="entry name" value="Tetracycline Repressor, domain 2"/>
    <property type="match status" value="1"/>
</dbReference>
<reference evidence="7" key="1">
    <citation type="submission" date="2016-10" db="EMBL/GenBank/DDBJ databases">
        <authorList>
            <person name="Varghese N."/>
            <person name="Submissions S."/>
        </authorList>
    </citation>
    <scope>NUCLEOTIDE SEQUENCE [LARGE SCALE GENOMIC DNA]</scope>
    <source>
        <strain evidence="7">DSM 28463</strain>
    </source>
</reference>
<dbReference type="InterPro" id="IPR009057">
    <property type="entry name" value="Homeodomain-like_sf"/>
</dbReference>
<evidence type="ECO:0000313" key="6">
    <source>
        <dbReference type="EMBL" id="SFO36360.1"/>
    </source>
</evidence>
<evidence type="ECO:0000259" key="5">
    <source>
        <dbReference type="PROSITE" id="PS50977"/>
    </source>
</evidence>
<dbReference type="Pfam" id="PF00440">
    <property type="entry name" value="TetR_N"/>
    <property type="match status" value="1"/>
</dbReference>
<sequence length="193" mass="21332">MGRHREFDENEVLDKAVEVFWRCGYSGAPIQEICDAMGLKPGSVYAAFGNKHGLFLAVIRRYLDSMNRPGLELLESNPCGLDGIRAYFDFVVDGIINGNRRWGCLGTNAFVELKEVDEDVARLMSDHLARLETAFRDALMRDAWENPESQAKCLLCIAQGLNVFAKTSPSRDALQSVIDAAISSLASSRLAAE</sequence>
<dbReference type="EMBL" id="FOVP01000032">
    <property type="protein sequence ID" value="SFO36360.1"/>
    <property type="molecule type" value="Genomic_DNA"/>
</dbReference>
<dbReference type="GO" id="GO:0003677">
    <property type="term" value="F:DNA binding"/>
    <property type="evidence" value="ECO:0007669"/>
    <property type="project" value="UniProtKB-UniRule"/>
</dbReference>
<dbReference type="Proteomes" id="UP000198599">
    <property type="component" value="Unassembled WGS sequence"/>
</dbReference>
<keyword evidence="1" id="KW-0805">Transcription regulation</keyword>
<gene>
    <name evidence="6" type="ORF">SAMN04487859_1329</name>
</gene>
<evidence type="ECO:0000256" key="3">
    <source>
        <dbReference type="ARBA" id="ARBA00023163"/>
    </source>
</evidence>
<dbReference type="OrthoDB" id="9779746at2"/>
<feature type="domain" description="HTH tetR-type" evidence="5">
    <location>
        <begin position="6"/>
        <end position="66"/>
    </location>
</feature>
<feature type="DNA-binding region" description="H-T-H motif" evidence="4">
    <location>
        <begin position="29"/>
        <end position="48"/>
    </location>
</feature>
<keyword evidence="3" id="KW-0804">Transcription</keyword>
<organism evidence="6 7">
    <name type="scientific">Roseovarius lutimaris</name>
    <dbReference type="NCBI Taxonomy" id="1005928"/>
    <lineage>
        <taxon>Bacteria</taxon>
        <taxon>Pseudomonadati</taxon>
        <taxon>Pseudomonadota</taxon>
        <taxon>Alphaproteobacteria</taxon>
        <taxon>Rhodobacterales</taxon>
        <taxon>Roseobacteraceae</taxon>
        <taxon>Roseovarius</taxon>
    </lineage>
</organism>
<accession>A0A1I5GKA7</accession>